<evidence type="ECO:0000256" key="2">
    <source>
        <dbReference type="ARBA" id="ARBA00022670"/>
    </source>
</evidence>
<comment type="similarity">
    <text evidence="1 5">Belongs to the peptidase S8 family.</text>
</comment>
<evidence type="ECO:0000313" key="8">
    <source>
        <dbReference type="EMBL" id="ASU82115.1"/>
    </source>
</evidence>
<accession>A0A223S1W3</accession>
<reference evidence="8 9" key="1">
    <citation type="submission" date="2017-08" db="EMBL/GenBank/DDBJ databases">
        <title>The complete genome sequence of Nocardiopsis gilva YIM 90087.</title>
        <authorList>
            <person name="Yin M."/>
            <person name="Tang S."/>
        </authorList>
    </citation>
    <scope>NUCLEOTIDE SEQUENCE [LARGE SCALE GENOMIC DNA]</scope>
    <source>
        <strain evidence="8 9">YIM 90087</strain>
    </source>
</reference>
<gene>
    <name evidence="8" type="ORF">CDO52_04355</name>
</gene>
<dbReference type="EMBL" id="CP022753">
    <property type="protein sequence ID" value="ASU82115.1"/>
    <property type="molecule type" value="Genomic_DNA"/>
</dbReference>
<dbReference type="CDD" id="cd04301">
    <property type="entry name" value="NAT_SF"/>
    <property type="match status" value="1"/>
</dbReference>
<dbReference type="GO" id="GO:0006508">
    <property type="term" value="P:proteolysis"/>
    <property type="evidence" value="ECO:0007669"/>
    <property type="project" value="UniProtKB-KW"/>
</dbReference>
<evidence type="ECO:0000313" key="9">
    <source>
        <dbReference type="Proteomes" id="UP000215005"/>
    </source>
</evidence>
<dbReference type="InterPro" id="IPR016181">
    <property type="entry name" value="Acyl_CoA_acyltransferase"/>
</dbReference>
<dbReference type="InterPro" id="IPR036852">
    <property type="entry name" value="Peptidase_S8/S53_dom_sf"/>
</dbReference>
<dbReference type="Proteomes" id="UP000215005">
    <property type="component" value="Chromosome"/>
</dbReference>
<dbReference type="PANTHER" id="PTHR43806:SF11">
    <property type="entry name" value="CEREVISIN-RELATED"/>
    <property type="match status" value="1"/>
</dbReference>
<evidence type="ECO:0000259" key="7">
    <source>
        <dbReference type="PROSITE" id="PS51186"/>
    </source>
</evidence>
<evidence type="ECO:0000256" key="3">
    <source>
        <dbReference type="ARBA" id="ARBA00022801"/>
    </source>
</evidence>
<feature type="region of interest" description="Disordered" evidence="6">
    <location>
        <begin position="1"/>
        <end position="27"/>
    </location>
</feature>
<dbReference type="InterPro" id="IPR000209">
    <property type="entry name" value="Peptidase_S8/S53_dom"/>
</dbReference>
<name>A0A223S1W3_9ACTN</name>
<keyword evidence="3" id="KW-0378">Hydrolase</keyword>
<dbReference type="Gene3D" id="3.40.630.30">
    <property type="match status" value="1"/>
</dbReference>
<dbReference type="SUPFAM" id="SSF55729">
    <property type="entry name" value="Acyl-CoA N-acyltransferases (Nat)"/>
    <property type="match status" value="1"/>
</dbReference>
<dbReference type="InterPro" id="IPR050131">
    <property type="entry name" value="Peptidase_S8_subtilisin-like"/>
</dbReference>
<dbReference type="KEGG" id="ngv:CDO52_04355"/>
<dbReference type="AlphaFoldDB" id="A0A223S1W3"/>
<keyword evidence="4" id="KW-0720">Serine protease</keyword>
<proteinExistence type="inferred from homology"/>
<dbReference type="PANTHER" id="PTHR43806">
    <property type="entry name" value="PEPTIDASE S8"/>
    <property type="match status" value="1"/>
</dbReference>
<keyword evidence="9" id="KW-1185">Reference proteome</keyword>
<dbReference type="InterPro" id="IPR000182">
    <property type="entry name" value="GNAT_dom"/>
</dbReference>
<evidence type="ECO:0000256" key="4">
    <source>
        <dbReference type="ARBA" id="ARBA00022825"/>
    </source>
</evidence>
<evidence type="ECO:0000256" key="6">
    <source>
        <dbReference type="SAM" id="MobiDB-lite"/>
    </source>
</evidence>
<dbReference type="Pfam" id="PF00583">
    <property type="entry name" value="Acetyltransf_1"/>
    <property type="match status" value="1"/>
</dbReference>
<dbReference type="SUPFAM" id="SSF52743">
    <property type="entry name" value="Subtilisin-like"/>
    <property type="match status" value="1"/>
</dbReference>
<dbReference type="Gene3D" id="3.40.50.200">
    <property type="entry name" value="Peptidase S8/S53 domain"/>
    <property type="match status" value="1"/>
</dbReference>
<organism evidence="8 9">
    <name type="scientific">Nocardiopsis gilva YIM 90087</name>
    <dbReference type="NCBI Taxonomy" id="1235441"/>
    <lineage>
        <taxon>Bacteria</taxon>
        <taxon>Bacillati</taxon>
        <taxon>Actinomycetota</taxon>
        <taxon>Actinomycetes</taxon>
        <taxon>Streptosporangiales</taxon>
        <taxon>Nocardiopsidaceae</taxon>
        <taxon>Nocardiopsis</taxon>
    </lineage>
</organism>
<comment type="caution">
    <text evidence="5">Lacks conserved residue(s) required for the propagation of feature annotation.</text>
</comment>
<sequence length="629" mass="65446">MGAVPEGHRAAAGNAEIPEPSPSSVPEELFPADAVAGVKELWVHTRGEPEVTIGVVESPPDMEHPSLAGSEITMVDSWWMPAVTPEDGAMEHGTYTASVLFGQPGSVLEGLAPRCRGLICPALRDNSSVLDPLNAARAIEELTEAGADIVLFMAAHPAPADGNGTFDLVRRAVEQASQAGVLVTAPAGNDYGRNPVAPALLPEVLAVGAHRADGTMYKFSNWGDGYHGHGIAAPGGEVLGAAPGGGVKAQKGTCVAVSMATGAAALLLSLQRKAGLSADPLGVREALLRTARSCDPEIAHDDTGRCLNGKLDLPAAARMLVGEGVLSSNRTSGAGAAVPSSASAVRLCSPTTAAKPARSPAATPKCRKRMAAAGDETARSDTRITTFAERPELVQSGIERTPPGPGFLQRSLADRWEVAKRLCGRFPQFGVAATRAVDGSVVGHGIGVPLALSASGRGHLPGGGGQEMLAWALCDERRGVHPDTLGLLGMTIHPEHRGTGLSRSLLQALKEAARSAGLREVVTSVRPTAKHRRPAEPMAHYARRTHRDGLPCDPCLRVHAQAGGRITSVAPSALVVSGPLAKWRQWTGLPFDAPGPVHVPLTLAPVRCDPAQDRAVYVEPHVWVRHALD</sequence>
<dbReference type="PROSITE" id="PS51892">
    <property type="entry name" value="SUBTILASE"/>
    <property type="match status" value="1"/>
</dbReference>
<evidence type="ECO:0000256" key="5">
    <source>
        <dbReference type="PROSITE-ProRule" id="PRU01240"/>
    </source>
</evidence>
<protein>
    <recommendedName>
        <fullName evidence="7">N-acetyltransferase domain-containing protein</fullName>
    </recommendedName>
</protein>
<dbReference type="PROSITE" id="PS51186">
    <property type="entry name" value="GNAT"/>
    <property type="match status" value="1"/>
</dbReference>
<dbReference type="GO" id="GO:0004252">
    <property type="term" value="F:serine-type endopeptidase activity"/>
    <property type="evidence" value="ECO:0007669"/>
    <property type="project" value="InterPro"/>
</dbReference>
<dbReference type="GO" id="GO:0016747">
    <property type="term" value="F:acyltransferase activity, transferring groups other than amino-acyl groups"/>
    <property type="evidence" value="ECO:0007669"/>
    <property type="project" value="InterPro"/>
</dbReference>
<dbReference type="Pfam" id="PF00082">
    <property type="entry name" value="Peptidase_S8"/>
    <property type="match status" value="1"/>
</dbReference>
<evidence type="ECO:0000256" key="1">
    <source>
        <dbReference type="ARBA" id="ARBA00011073"/>
    </source>
</evidence>
<feature type="compositionally biased region" description="Low complexity" evidence="6">
    <location>
        <begin position="16"/>
        <end position="27"/>
    </location>
</feature>
<keyword evidence="2" id="KW-0645">Protease</keyword>
<feature type="domain" description="N-acetyltransferase" evidence="7">
    <location>
        <begin position="380"/>
        <end position="585"/>
    </location>
</feature>